<reference evidence="1 2" key="1">
    <citation type="journal article" date="2018" name="PLoS Genet.">
        <title>Population sequencing reveals clonal diversity and ancestral inbreeding in the grapevine cultivar Chardonnay.</title>
        <authorList>
            <person name="Roach M.J."/>
            <person name="Johnson D.L."/>
            <person name="Bohlmann J."/>
            <person name="van Vuuren H.J."/>
            <person name="Jones S.J."/>
            <person name="Pretorius I.S."/>
            <person name="Schmidt S.A."/>
            <person name="Borneman A.R."/>
        </authorList>
    </citation>
    <scope>NUCLEOTIDE SEQUENCE [LARGE SCALE GENOMIC DNA]</scope>
    <source>
        <strain evidence="2">cv. Chardonnay</strain>
        <tissue evidence="1">Leaf</tissue>
    </source>
</reference>
<dbReference type="PANTHER" id="PTHR33116">
    <property type="entry name" value="REVERSE TRANSCRIPTASE ZINC-BINDING DOMAIN-CONTAINING PROTEIN-RELATED-RELATED"/>
    <property type="match status" value="1"/>
</dbReference>
<evidence type="ECO:0000313" key="2">
    <source>
        <dbReference type="Proteomes" id="UP000288805"/>
    </source>
</evidence>
<protein>
    <recommendedName>
        <fullName evidence="3">DUF4283 domain-containing protein</fullName>
    </recommendedName>
</protein>
<organism evidence="1 2">
    <name type="scientific">Vitis vinifera</name>
    <name type="common">Grape</name>
    <dbReference type="NCBI Taxonomy" id="29760"/>
    <lineage>
        <taxon>Eukaryota</taxon>
        <taxon>Viridiplantae</taxon>
        <taxon>Streptophyta</taxon>
        <taxon>Embryophyta</taxon>
        <taxon>Tracheophyta</taxon>
        <taxon>Spermatophyta</taxon>
        <taxon>Magnoliopsida</taxon>
        <taxon>eudicotyledons</taxon>
        <taxon>Gunneridae</taxon>
        <taxon>Pentapetalae</taxon>
        <taxon>rosids</taxon>
        <taxon>Vitales</taxon>
        <taxon>Vitaceae</taxon>
        <taxon>Viteae</taxon>
        <taxon>Vitis</taxon>
    </lineage>
</organism>
<proteinExistence type="predicted"/>
<dbReference type="AlphaFoldDB" id="A0A438C0E2"/>
<dbReference type="EMBL" id="QGNW01002586">
    <property type="protein sequence ID" value="RVW16709.1"/>
    <property type="molecule type" value="Genomic_DNA"/>
</dbReference>
<dbReference type="PANTHER" id="PTHR33116:SF78">
    <property type="entry name" value="OS12G0587133 PROTEIN"/>
    <property type="match status" value="1"/>
</dbReference>
<gene>
    <name evidence="1" type="ORF">CK203_080870</name>
</gene>
<accession>A0A438C0E2</accession>
<sequence length="733" mass="82647">MGWILKSLEVCCKWRGKKLFKGDVNDIEGYFIIIPKGFDLLGWDFMRRKLRELAKIGGDSKIRVEILADFGGQMDIEDEAAPDLRVVAIWANSHYILCSQVSVATLRDSLFLFEFSTASVAKKVLEEGSRFLNGFWSMEFFKKVGDACGGFVAVDEETKESCYKKGARIIVKNNGRRCLEVSKVPFKQEEGGCASRTVVNGLELRIPEEKTRLKDYEGLVSLQEEVGLVKETSDATKSGVSEFVRLVGKKFFGCGRGPEGGQGDQISKWVEPVSRDPLGGPTTTRKPSLHWAKFSFKKVGLGFSNKSGEFKWEIPKPVSTGEISEQEASSLDQTREYEGMSEDPLELELPLCMVLKDGCSFTLPGSRNDRELKKLVSTINYDGLTGRVADEGELGGQIDETKMKEMSARIVRSLGIGRNVGWVSLDVRDTTGDWEDLVSGAMQILIPRPVSDHCPILLDCGGIRTNRSSQRIARNEFSHCAILEEISWSSLTVRGVQLDKNEELKEEIGSYFKSLFEESLVRRPSVESGLFRTLDSLDNETLEGPFSEEEVSKALPDLEGDKAPRDQLEFWKWVVICFEVVSSLKINMQKSEIIPIGGVEDVDRAAAVFGCKVRNLPTTYLGLPFGGPHNLCRVWDVVEERFKRKLATWKKQYLSKGVRLRLEKIQREFLWGDLEERKKIHLVRWAVICKDKRHGELGLRHLKWLIFGGDNEVDARVGRCNLKDPSKIGNWRR</sequence>
<name>A0A438C0E2_VITVI</name>
<evidence type="ECO:0008006" key="3">
    <source>
        <dbReference type="Google" id="ProtNLM"/>
    </source>
</evidence>
<evidence type="ECO:0000313" key="1">
    <source>
        <dbReference type="EMBL" id="RVW16709.1"/>
    </source>
</evidence>
<dbReference type="Proteomes" id="UP000288805">
    <property type="component" value="Unassembled WGS sequence"/>
</dbReference>
<comment type="caution">
    <text evidence="1">The sequence shown here is derived from an EMBL/GenBank/DDBJ whole genome shotgun (WGS) entry which is preliminary data.</text>
</comment>